<feature type="compositionally biased region" description="Low complexity" evidence="4">
    <location>
        <begin position="464"/>
        <end position="487"/>
    </location>
</feature>
<dbReference type="AlphaFoldDB" id="A0A1H5W1J9"/>
<gene>
    <name evidence="6" type="ORF">SAMN05216223_102529</name>
</gene>
<dbReference type="SUPFAM" id="SSF55874">
    <property type="entry name" value="ATPase domain of HSP90 chaperone/DNA topoisomerase II/histidine kinase"/>
    <property type="match status" value="1"/>
</dbReference>
<dbReference type="PANTHER" id="PTHR44688">
    <property type="entry name" value="DNA-BINDING TRANSCRIPTIONAL ACTIVATOR DEVR_DOSR"/>
    <property type="match status" value="1"/>
</dbReference>
<dbReference type="InterPro" id="IPR000792">
    <property type="entry name" value="Tscrpt_reg_LuxR_C"/>
</dbReference>
<dbReference type="Gene3D" id="3.30.565.10">
    <property type="entry name" value="Histidine kinase-like ATPase, C-terminal domain"/>
    <property type="match status" value="1"/>
</dbReference>
<evidence type="ECO:0000256" key="4">
    <source>
        <dbReference type="SAM" id="MobiDB-lite"/>
    </source>
</evidence>
<dbReference type="InterPro" id="IPR036890">
    <property type="entry name" value="HATPase_C_sf"/>
</dbReference>
<dbReference type="GO" id="GO:0003677">
    <property type="term" value="F:DNA binding"/>
    <property type="evidence" value="ECO:0007669"/>
    <property type="project" value="UniProtKB-KW"/>
</dbReference>
<evidence type="ECO:0000313" key="6">
    <source>
        <dbReference type="EMBL" id="SEF93394.1"/>
    </source>
</evidence>
<proteinExistence type="predicted"/>
<reference evidence="6 7" key="1">
    <citation type="submission" date="2016-10" db="EMBL/GenBank/DDBJ databases">
        <authorList>
            <person name="de Groot N.N."/>
        </authorList>
    </citation>
    <scope>NUCLEOTIDE SEQUENCE [LARGE SCALE GENOMIC DNA]</scope>
    <source>
        <strain evidence="6 7">CGMCC 4.2023</strain>
    </source>
</reference>
<dbReference type="InterPro" id="IPR036388">
    <property type="entry name" value="WH-like_DNA-bd_sf"/>
</dbReference>
<dbReference type="PROSITE" id="PS00622">
    <property type="entry name" value="HTH_LUXR_1"/>
    <property type="match status" value="1"/>
</dbReference>
<evidence type="ECO:0000259" key="5">
    <source>
        <dbReference type="PROSITE" id="PS50043"/>
    </source>
</evidence>
<dbReference type="EMBL" id="FNVU01000002">
    <property type="protein sequence ID" value="SEF93394.1"/>
    <property type="molecule type" value="Genomic_DNA"/>
</dbReference>
<keyword evidence="2" id="KW-0238">DNA-binding</keyword>
<dbReference type="InterPro" id="IPR016032">
    <property type="entry name" value="Sig_transdc_resp-reg_C-effctor"/>
</dbReference>
<name>A0A1H5W1J9_9ACTN</name>
<evidence type="ECO:0000256" key="3">
    <source>
        <dbReference type="ARBA" id="ARBA00023163"/>
    </source>
</evidence>
<sequence>MQTHGWKRPQDALARALTVMSAPLPDTMDRLSEALADVVPHVGLARLASVCAFTPTQFAGNAELTGRITAAELGRLAERVTVGTPWLGEAELAGGRRPVLAVAVVVPGTHVLSLLAVVRASDEPLEEDAAAVTQALWDVVMTHTRRLTAEAGPVTTASSRAAAGARARAIAELTDTHASALSAILGALRAPSLDDRTARRAAVDLAVAALVETRAGLELDRTMSEEPADAAFGRLTDELRALLRYSPVALDLRPPGSRRTLPADVAHAARAAVRGAVLAMLEQGEEPARLHVGWALEQERLRAVVRDDGPGLLGLDALESHRVPDRLAALDGGVEVDALPGWGTAVTLTVPLDPPVAAPAGGPPGTKDALASLHPREREVLEQLALGRRNRHIAAELHISESTVKFHVANILGKLGAGSRGEAAAMAHGADLAPGLGAAIPAQADATGPVKDTGSGPRPGAGSGVRSARAARENGTAAAAARPAHAVRTLRAAGD</sequence>
<evidence type="ECO:0000313" key="7">
    <source>
        <dbReference type="Proteomes" id="UP000236754"/>
    </source>
</evidence>
<dbReference type="SUPFAM" id="SSF46894">
    <property type="entry name" value="C-terminal effector domain of the bipartite response regulators"/>
    <property type="match status" value="1"/>
</dbReference>
<dbReference type="PRINTS" id="PR00038">
    <property type="entry name" value="HTHLUXR"/>
</dbReference>
<dbReference type="Pfam" id="PF00196">
    <property type="entry name" value="GerE"/>
    <property type="match status" value="1"/>
</dbReference>
<dbReference type="PROSITE" id="PS50043">
    <property type="entry name" value="HTH_LUXR_2"/>
    <property type="match status" value="1"/>
</dbReference>
<keyword evidence="7" id="KW-1185">Reference proteome</keyword>
<keyword evidence="3" id="KW-0804">Transcription</keyword>
<organism evidence="6 7">
    <name type="scientific">Actinacidiphila yanglinensis</name>
    <dbReference type="NCBI Taxonomy" id="310779"/>
    <lineage>
        <taxon>Bacteria</taxon>
        <taxon>Bacillati</taxon>
        <taxon>Actinomycetota</taxon>
        <taxon>Actinomycetes</taxon>
        <taxon>Kitasatosporales</taxon>
        <taxon>Streptomycetaceae</taxon>
        <taxon>Actinacidiphila</taxon>
    </lineage>
</organism>
<dbReference type="PANTHER" id="PTHR44688:SF16">
    <property type="entry name" value="DNA-BINDING TRANSCRIPTIONAL ACTIVATOR DEVR_DOSR"/>
    <property type="match status" value="1"/>
</dbReference>
<feature type="domain" description="HTH luxR-type" evidence="5">
    <location>
        <begin position="366"/>
        <end position="431"/>
    </location>
</feature>
<feature type="region of interest" description="Disordered" evidence="4">
    <location>
        <begin position="445"/>
        <end position="495"/>
    </location>
</feature>
<dbReference type="Gene3D" id="1.10.10.10">
    <property type="entry name" value="Winged helix-like DNA-binding domain superfamily/Winged helix DNA-binding domain"/>
    <property type="match status" value="1"/>
</dbReference>
<dbReference type="SMART" id="SM00421">
    <property type="entry name" value="HTH_LUXR"/>
    <property type="match status" value="1"/>
</dbReference>
<dbReference type="RefSeq" id="WP_103884644.1">
    <property type="nucleotide sequence ID" value="NZ_FNVU01000002.1"/>
</dbReference>
<evidence type="ECO:0000256" key="2">
    <source>
        <dbReference type="ARBA" id="ARBA00023125"/>
    </source>
</evidence>
<keyword evidence="1" id="KW-0805">Transcription regulation</keyword>
<evidence type="ECO:0000256" key="1">
    <source>
        <dbReference type="ARBA" id="ARBA00023015"/>
    </source>
</evidence>
<protein>
    <submittedName>
        <fullName evidence="6">Regulatory protein, luxR family</fullName>
    </submittedName>
</protein>
<accession>A0A1H5W1J9</accession>
<dbReference type="Proteomes" id="UP000236754">
    <property type="component" value="Unassembled WGS sequence"/>
</dbReference>
<dbReference type="GO" id="GO:0006355">
    <property type="term" value="P:regulation of DNA-templated transcription"/>
    <property type="evidence" value="ECO:0007669"/>
    <property type="project" value="InterPro"/>
</dbReference>
<dbReference type="CDD" id="cd06170">
    <property type="entry name" value="LuxR_C_like"/>
    <property type="match status" value="1"/>
</dbReference>